<protein>
    <submittedName>
        <fullName evidence="1">Uncharacterized protein</fullName>
    </submittedName>
</protein>
<organism evidence="1 2">
    <name type="scientific">Tenacibaculum discolor</name>
    <dbReference type="NCBI Taxonomy" id="361581"/>
    <lineage>
        <taxon>Bacteria</taxon>
        <taxon>Pseudomonadati</taxon>
        <taxon>Bacteroidota</taxon>
        <taxon>Flavobacteriia</taxon>
        <taxon>Flavobacteriales</taxon>
        <taxon>Flavobacteriaceae</taxon>
        <taxon>Tenacibaculum</taxon>
    </lineage>
</organism>
<dbReference type="EMBL" id="JAUYVU010000004">
    <property type="protein sequence ID" value="MDP2541152.1"/>
    <property type="molecule type" value="Genomic_DNA"/>
</dbReference>
<evidence type="ECO:0000313" key="1">
    <source>
        <dbReference type="EMBL" id="MDP2541152.1"/>
    </source>
</evidence>
<sequence>MNTNPFNICPSCIEVNTCVLTKSKEKVWSCSEYNEVVEKEKKEEAVVTPEMQVQTA</sequence>
<accession>A0ABT9F371</accession>
<keyword evidence="2" id="KW-1185">Reference proteome</keyword>
<dbReference type="Proteomes" id="UP001242342">
    <property type="component" value="Unassembled WGS sequence"/>
</dbReference>
<name>A0ABT9F371_9FLAO</name>
<evidence type="ECO:0000313" key="2">
    <source>
        <dbReference type="Proteomes" id="UP001242342"/>
    </source>
</evidence>
<gene>
    <name evidence="1" type="ORF">Q8W23_06635</name>
</gene>
<reference evidence="1 2" key="1">
    <citation type="submission" date="2023-07" db="EMBL/GenBank/DDBJ databases">
        <title>Genome content predicts the carbon catabolic preferences of heterotrophic bacteria.</title>
        <authorList>
            <person name="Gralka M."/>
        </authorList>
    </citation>
    <scope>NUCLEOTIDE SEQUENCE [LARGE SCALE GENOMIC DNA]</scope>
    <source>
        <strain evidence="1 2">4G03</strain>
    </source>
</reference>
<comment type="caution">
    <text evidence="1">The sequence shown here is derived from an EMBL/GenBank/DDBJ whole genome shotgun (WGS) entry which is preliminary data.</text>
</comment>
<proteinExistence type="predicted"/>
<dbReference type="RefSeq" id="WP_176550520.1">
    <property type="nucleotide sequence ID" value="NZ_JAUYVU010000004.1"/>
</dbReference>